<accession>A0A9D9HBR9</accession>
<dbReference type="Proteomes" id="UP000823633">
    <property type="component" value="Unassembled WGS sequence"/>
</dbReference>
<comment type="function">
    <text evidence="4">Produces ATP from ADP in the presence of a proton gradient across the membrane.</text>
</comment>
<keyword evidence="2 4" id="KW-0813">Transport</keyword>
<keyword evidence="4" id="KW-0375">Hydrogen ion transport</keyword>
<dbReference type="GO" id="GO:0042777">
    <property type="term" value="P:proton motive force-driven plasma membrane ATP synthesis"/>
    <property type="evidence" value="ECO:0007669"/>
    <property type="project" value="UniProtKB-UniRule"/>
</dbReference>
<dbReference type="InterPro" id="IPR002699">
    <property type="entry name" value="V_ATPase_D"/>
</dbReference>
<evidence type="ECO:0000256" key="5">
    <source>
        <dbReference type="SAM" id="Coils"/>
    </source>
</evidence>
<sequence>MNTSIAPTRSNLMKVKEELAFSRLGYELLDQKRSILVSELLTLVDQAVDYQNRVEKALLEAHQALQDAIMHMGRLRLGNLAGAVGITSEIELGRRRVMGVSLPRVHTSYEGEGPFFSPEGTSMLSEVALERYRDALTLMGQMAELKVSIMRLSREVKKTIRKVNALEKLVIPDKEDTMRYLVSRIEESERESFILLKSVKDRMERLSEV</sequence>
<protein>
    <recommendedName>
        <fullName evidence="4">V-type ATP synthase subunit D</fullName>
    </recommendedName>
    <alternativeName>
        <fullName evidence="4">V-ATPase subunit D</fullName>
    </alternativeName>
</protein>
<reference evidence="6" key="2">
    <citation type="journal article" date="2021" name="PeerJ">
        <title>Extensive microbial diversity within the chicken gut microbiome revealed by metagenomics and culture.</title>
        <authorList>
            <person name="Gilroy R."/>
            <person name="Ravi A."/>
            <person name="Getino M."/>
            <person name="Pursley I."/>
            <person name="Horton D.L."/>
            <person name="Alikhan N.F."/>
            <person name="Baker D."/>
            <person name="Gharbi K."/>
            <person name="Hall N."/>
            <person name="Watson M."/>
            <person name="Adriaenssens E.M."/>
            <person name="Foster-Nyarko E."/>
            <person name="Jarju S."/>
            <person name="Secka A."/>
            <person name="Antonio M."/>
            <person name="Oren A."/>
            <person name="Chaudhuri R.R."/>
            <person name="La Ragione R."/>
            <person name="Hildebrand F."/>
            <person name="Pallen M.J."/>
        </authorList>
    </citation>
    <scope>NUCLEOTIDE SEQUENCE</scope>
    <source>
        <strain evidence="6">11167</strain>
    </source>
</reference>
<dbReference type="GO" id="GO:0005524">
    <property type="term" value="F:ATP binding"/>
    <property type="evidence" value="ECO:0007669"/>
    <property type="project" value="UniProtKB-UniRule"/>
</dbReference>
<dbReference type="AlphaFoldDB" id="A0A9D9HBR9"/>
<keyword evidence="4" id="KW-0066">ATP synthesis</keyword>
<proteinExistence type="inferred from homology"/>
<evidence type="ECO:0000313" key="6">
    <source>
        <dbReference type="EMBL" id="MBO8443897.1"/>
    </source>
</evidence>
<dbReference type="GO" id="GO:0046933">
    <property type="term" value="F:proton-transporting ATP synthase activity, rotational mechanism"/>
    <property type="evidence" value="ECO:0007669"/>
    <property type="project" value="UniProtKB-UniRule"/>
</dbReference>
<dbReference type="EMBL" id="JADIMU010000063">
    <property type="protein sequence ID" value="MBO8443897.1"/>
    <property type="molecule type" value="Genomic_DNA"/>
</dbReference>
<reference evidence="6" key="1">
    <citation type="submission" date="2020-10" db="EMBL/GenBank/DDBJ databases">
        <authorList>
            <person name="Gilroy R."/>
        </authorList>
    </citation>
    <scope>NUCLEOTIDE SEQUENCE</scope>
    <source>
        <strain evidence="6">11167</strain>
    </source>
</reference>
<feature type="coiled-coil region" evidence="5">
    <location>
        <begin position="142"/>
        <end position="169"/>
    </location>
</feature>
<dbReference type="HAMAP" id="MF_00271">
    <property type="entry name" value="ATP_synth_D_arch"/>
    <property type="match status" value="1"/>
</dbReference>
<evidence type="ECO:0000256" key="3">
    <source>
        <dbReference type="ARBA" id="ARBA00023065"/>
    </source>
</evidence>
<comment type="similarity">
    <text evidence="1 4">Belongs to the V-ATPase D subunit family.</text>
</comment>
<evidence type="ECO:0000256" key="1">
    <source>
        <dbReference type="ARBA" id="ARBA00005850"/>
    </source>
</evidence>
<keyword evidence="5" id="KW-0175">Coiled coil</keyword>
<evidence type="ECO:0000313" key="7">
    <source>
        <dbReference type="Proteomes" id="UP000823633"/>
    </source>
</evidence>
<dbReference type="NCBIfam" id="TIGR00309">
    <property type="entry name" value="V_ATPase_subD"/>
    <property type="match status" value="1"/>
</dbReference>
<dbReference type="PANTHER" id="PTHR11671">
    <property type="entry name" value="V-TYPE ATP SYNTHASE SUBUNIT D"/>
    <property type="match status" value="1"/>
</dbReference>
<dbReference type="Gene3D" id="1.10.287.3240">
    <property type="match status" value="1"/>
</dbReference>
<gene>
    <name evidence="4" type="primary">atpD</name>
    <name evidence="6" type="ORF">IAC42_09120</name>
</gene>
<organism evidence="6 7">
    <name type="scientific">Candidatus Aphodenecus pullistercoris</name>
    <dbReference type="NCBI Taxonomy" id="2840669"/>
    <lineage>
        <taxon>Bacteria</taxon>
        <taxon>Pseudomonadati</taxon>
        <taxon>Spirochaetota</taxon>
        <taxon>Spirochaetia</taxon>
        <taxon>Spirochaetales</taxon>
        <taxon>Candidatus Aphodenecus</taxon>
    </lineage>
</organism>
<comment type="caution">
    <text evidence="6">The sequence shown here is derived from an EMBL/GenBank/DDBJ whole genome shotgun (WGS) entry which is preliminary data.</text>
</comment>
<evidence type="ECO:0000256" key="2">
    <source>
        <dbReference type="ARBA" id="ARBA00022448"/>
    </source>
</evidence>
<evidence type="ECO:0000256" key="4">
    <source>
        <dbReference type="HAMAP-Rule" id="MF_00271"/>
    </source>
</evidence>
<dbReference type="GO" id="GO:0046961">
    <property type="term" value="F:proton-transporting ATPase activity, rotational mechanism"/>
    <property type="evidence" value="ECO:0007669"/>
    <property type="project" value="InterPro"/>
</dbReference>
<dbReference type="Pfam" id="PF01813">
    <property type="entry name" value="ATP-synt_D"/>
    <property type="match status" value="1"/>
</dbReference>
<keyword evidence="3 4" id="KW-0406">Ion transport</keyword>
<name>A0A9D9HBR9_9SPIR</name>